<dbReference type="InterPro" id="IPR011012">
    <property type="entry name" value="Longin-like_dom_sf"/>
</dbReference>
<comment type="similarity">
    <text evidence="2 12">Belongs to the adaptor complexes small subunit family.</text>
</comment>
<dbReference type="Gene3D" id="3.30.450.60">
    <property type="match status" value="1"/>
</dbReference>
<dbReference type="PANTHER" id="PTHR11043:SF0">
    <property type="entry name" value="COATOMER SUBUNIT ZETA"/>
    <property type="match status" value="1"/>
</dbReference>
<evidence type="ECO:0000256" key="6">
    <source>
        <dbReference type="ARBA" id="ARBA00022892"/>
    </source>
</evidence>
<accession>A0A1W0X708</accession>
<evidence type="ECO:0000256" key="9">
    <source>
        <dbReference type="ARBA" id="ARBA00023136"/>
    </source>
</evidence>
<comment type="subcellular location">
    <subcellularLocation>
        <location evidence="12">Cytoplasm</location>
    </subcellularLocation>
    <subcellularLocation>
        <location evidence="1 12">Golgi apparatus membrane</location>
        <topology evidence="1 12">Peripheral membrane protein</topology>
        <orientation evidence="1 12">Cytoplasmic side</orientation>
    </subcellularLocation>
    <subcellularLocation>
        <location evidence="12">Cytoplasmic vesicle</location>
        <location evidence="12">COPI-coated vesicle membrane</location>
        <topology evidence="12">Peripheral membrane protein</topology>
        <orientation evidence="12">Cytoplasmic side</orientation>
    </subcellularLocation>
</comment>
<keyword evidence="8 12" id="KW-0333">Golgi apparatus</keyword>
<evidence type="ECO:0000256" key="3">
    <source>
        <dbReference type="ARBA" id="ARBA00011775"/>
    </source>
</evidence>
<dbReference type="GO" id="GO:0006886">
    <property type="term" value="P:intracellular protein transport"/>
    <property type="evidence" value="ECO:0007669"/>
    <property type="project" value="TreeGrafter"/>
</dbReference>
<evidence type="ECO:0000256" key="8">
    <source>
        <dbReference type="ARBA" id="ARBA00023034"/>
    </source>
</evidence>
<dbReference type="GO" id="GO:0030126">
    <property type="term" value="C:COPI vesicle coat"/>
    <property type="evidence" value="ECO:0007669"/>
    <property type="project" value="UniProtKB-UniRule"/>
</dbReference>
<gene>
    <name evidence="14" type="ORF">BV898_02921</name>
</gene>
<comment type="function">
    <text evidence="11">The coatomer is a cytosolic protein complex that binds to dilysine motifs and reversibly associates with Golgi non-clathrin-coated vesicles, which further mediate biosynthetic protein transport from the ER, via the Golgi up to the trans Golgi network. Coatomer complex is required for budding from Golgi membranes, and is essential for the retrograde Golgi-to-ER transport of dilysine-tagged proteins. The zeta subunit may be involved in regulating the coat assembly and, hence, the rate of biosynthetic protein transport due to its association-dissociation properties with the coatomer complex.</text>
</comment>
<keyword evidence="5 12" id="KW-0963">Cytoplasm</keyword>
<dbReference type="InterPro" id="IPR022775">
    <property type="entry name" value="AP_mu_sigma_su"/>
</dbReference>
<dbReference type="GO" id="GO:0006890">
    <property type="term" value="P:retrograde vesicle-mediated transport, Golgi to endoplasmic reticulum"/>
    <property type="evidence" value="ECO:0007669"/>
    <property type="project" value="UniProtKB-UniRule"/>
</dbReference>
<dbReference type="GO" id="GO:0006891">
    <property type="term" value="P:intra-Golgi vesicle-mediated transport"/>
    <property type="evidence" value="ECO:0007669"/>
    <property type="project" value="TreeGrafter"/>
</dbReference>
<dbReference type="InterPro" id="IPR039652">
    <property type="entry name" value="Coatomer_zeta"/>
</dbReference>
<feature type="domain" description="AP complex mu/sigma subunit" evidence="13">
    <location>
        <begin position="13"/>
        <end position="152"/>
    </location>
</feature>
<keyword evidence="15" id="KW-1185">Reference proteome</keyword>
<dbReference type="PANTHER" id="PTHR11043">
    <property type="entry name" value="ZETA-COAT PROTEIN"/>
    <property type="match status" value="1"/>
</dbReference>
<evidence type="ECO:0000259" key="13">
    <source>
        <dbReference type="Pfam" id="PF01217"/>
    </source>
</evidence>
<protein>
    <recommendedName>
        <fullName evidence="12">Coatomer subunit zeta</fullName>
    </recommendedName>
</protein>
<evidence type="ECO:0000313" key="15">
    <source>
        <dbReference type="Proteomes" id="UP000192578"/>
    </source>
</evidence>
<dbReference type="CDD" id="cd14829">
    <property type="entry name" value="Zeta-COP"/>
    <property type="match status" value="1"/>
</dbReference>
<sequence>MDGDQILEPNLYTIKALLILDSDGERLIAKYFDDTFGSVKEQKSFERNLFAKTTKASGGEIILIDGLTCVYRSNVELFFYVAGSSQENEIILTQVLNCLYESVQTFLGKAFEKRNFLDNLDSAFLVVDEIVDGGVICELDSDVVTQRASIRHSDEQIPLGEQTVAQVLQSAKEQLKWSLLK</sequence>
<proteinExistence type="inferred from homology"/>
<keyword evidence="6 12" id="KW-0931">ER-Golgi transport</keyword>
<evidence type="ECO:0000256" key="12">
    <source>
        <dbReference type="RuleBase" id="RU366053"/>
    </source>
</evidence>
<dbReference type="OrthoDB" id="10249988at2759"/>
<dbReference type="SUPFAM" id="SSF64356">
    <property type="entry name" value="SNARE-like"/>
    <property type="match status" value="1"/>
</dbReference>
<dbReference type="EMBL" id="MTYJ01000013">
    <property type="protein sequence ID" value="OQV23188.1"/>
    <property type="molecule type" value="Genomic_DNA"/>
</dbReference>
<name>A0A1W0X708_HYPEX</name>
<evidence type="ECO:0000256" key="1">
    <source>
        <dbReference type="ARBA" id="ARBA00004255"/>
    </source>
</evidence>
<dbReference type="GO" id="GO:0000139">
    <property type="term" value="C:Golgi membrane"/>
    <property type="evidence" value="ECO:0007669"/>
    <property type="project" value="UniProtKB-SubCell"/>
</dbReference>
<keyword evidence="10 12" id="KW-0968">Cytoplasmic vesicle</keyword>
<dbReference type="Pfam" id="PF01217">
    <property type="entry name" value="Clat_adaptor_s"/>
    <property type="match status" value="1"/>
</dbReference>
<evidence type="ECO:0000256" key="7">
    <source>
        <dbReference type="ARBA" id="ARBA00022927"/>
    </source>
</evidence>
<keyword evidence="4 12" id="KW-0813">Transport</keyword>
<evidence type="ECO:0000256" key="10">
    <source>
        <dbReference type="ARBA" id="ARBA00023329"/>
    </source>
</evidence>
<evidence type="ECO:0000256" key="2">
    <source>
        <dbReference type="ARBA" id="ARBA00006972"/>
    </source>
</evidence>
<dbReference type="Proteomes" id="UP000192578">
    <property type="component" value="Unassembled WGS sequence"/>
</dbReference>
<comment type="caution">
    <text evidence="14">The sequence shown here is derived from an EMBL/GenBank/DDBJ whole genome shotgun (WGS) entry which is preliminary data.</text>
</comment>
<evidence type="ECO:0000256" key="5">
    <source>
        <dbReference type="ARBA" id="ARBA00022490"/>
    </source>
</evidence>
<evidence type="ECO:0000256" key="11">
    <source>
        <dbReference type="ARBA" id="ARBA00045555"/>
    </source>
</evidence>
<reference evidence="15" key="1">
    <citation type="submission" date="2017-01" db="EMBL/GenBank/DDBJ databases">
        <title>Comparative genomics of anhydrobiosis in the tardigrade Hypsibius dujardini.</title>
        <authorList>
            <person name="Yoshida Y."/>
            <person name="Koutsovoulos G."/>
            <person name="Laetsch D."/>
            <person name="Stevens L."/>
            <person name="Kumar S."/>
            <person name="Horikawa D."/>
            <person name="Ishino K."/>
            <person name="Komine S."/>
            <person name="Tomita M."/>
            <person name="Blaxter M."/>
            <person name="Arakawa K."/>
        </authorList>
    </citation>
    <scope>NUCLEOTIDE SEQUENCE [LARGE SCALE GENOMIC DNA]</scope>
    <source>
        <strain evidence="15">Z151</strain>
    </source>
</reference>
<keyword evidence="7 12" id="KW-0653">Protein transport</keyword>
<organism evidence="14 15">
    <name type="scientific">Hypsibius exemplaris</name>
    <name type="common">Freshwater tardigrade</name>
    <dbReference type="NCBI Taxonomy" id="2072580"/>
    <lineage>
        <taxon>Eukaryota</taxon>
        <taxon>Metazoa</taxon>
        <taxon>Ecdysozoa</taxon>
        <taxon>Tardigrada</taxon>
        <taxon>Eutardigrada</taxon>
        <taxon>Parachela</taxon>
        <taxon>Hypsibioidea</taxon>
        <taxon>Hypsibiidae</taxon>
        <taxon>Hypsibius</taxon>
    </lineage>
</organism>
<dbReference type="AlphaFoldDB" id="A0A1W0X708"/>
<evidence type="ECO:0000256" key="4">
    <source>
        <dbReference type="ARBA" id="ARBA00022448"/>
    </source>
</evidence>
<dbReference type="FunFam" id="3.30.450.60:FF:000013">
    <property type="entry name" value="Coatomer subunit zeta"/>
    <property type="match status" value="1"/>
</dbReference>
<keyword evidence="9 12" id="KW-0472">Membrane</keyword>
<comment type="subunit">
    <text evidence="3 12">Oligomeric complex that consists of at least the alpha, beta, beta', gamma, delta, epsilon and zeta subunits.</text>
</comment>
<evidence type="ECO:0000313" key="14">
    <source>
        <dbReference type="EMBL" id="OQV23188.1"/>
    </source>
</evidence>